<dbReference type="Pfam" id="PF00027">
    <property type="entry name" value="cNMP_binding"/>
    <property type="match status" value="1"/>
</dbReference>
<evidence type="ECO:0000313" key="2">
    <source>
        <dbReference type="EMBL" id="KGJ92582.1"/>
    </source>
</evidence>
<feature type="domain" description="Cyclic nucleotide-binding" evidence="1">
    <location>
        <begin position="9"/>
        <end position="129"/>
    </location>
</feature>
<dbReference type="AlphaFoldDB" id="A0A099KRU6"/>
<reference evidence="2 3" key="1">
    <citation type="submission" date="2014-08" db="EMBL/GenBank/DDBJ databases">
        <title>Genomic and Phenotypic Diversity of Colwellia psychrerythraea strains from Disparate Marine Basins.</title>
        <authorList>
            <person name="Techtmann S.M."/>
            <person name="Stelling S.C."/>
            <person name="Utturkar S.M."/>
            <person name="Alshibli N."/>
            <person name="Harris A."/>
            <person name="Brown S.D."/>
            <person name="Hazen T.C."/>
        </authorList>
    </citation>
    <scope>NUCLEOTIDE SEQUENCE [LARGE SCALE GENOMIC DNA]</scope>
    <source>
        <strain evidence="2 3">ND2E</strain>
    </source>
</reference>
<dbReference type="CDD" id="cd00038">
    <property type="entry name" value="CAP_ED"/>
    <property type="match status" value="1"/>
</dbReference>
<dbReference type="OrthoDB" id="9798104at2"/>
<name>A0A099KRU6_COLPS</name>
<accession>A0A099KRU6</accession>
<gene>
    <name evidence="2" type="ORF">ND2E_2830</name>
</gene>
<evidence type="ECO:0000259" key="1">
    <source>
        <dbReference type="SMART" id="SM00100"/>
    </source>
</evidence>
<dbReference type="InterPro" id="IPR000595">
    <property type="entry name" value="cNMP-bd_dom"/>
</dbReference>
<proteinExistence type="predicted"/>
<dbReference type="EMBL" id="JQED01000017">
    <property type="protein sequence ID" value="KGJ92582.1"/>
    <property type="molecule type" value="Genomic_DNA"/>
</dbReference>
<sequence length="187" mass="21993">MNRIFIDFLQQNGFLPERARLLSQKSEFLNLPAKIILAHQGDSVEHLYFIIEGLCHAYYLTSDGKKFSKEFFWSKDCIVNFESLIGKSSAPYSIETLAPCQLIKMPINELQQWREQCHPFYLKLLENQLLHKENKERFMLLNSPEERYILFSERFPDLHSRISDYQIASYIGITPISLSRIKKRLGS</sequence>
<dbReference type="InterPro" id="IPR018490">
    <property type="entry name" value="cNMP-bd_dom_sf"/>
</dbReference>
<protein>
    <submittedName>
        <fullName evidence="2">Putative transcriptional regulator, Crp/Fnr family</fullName>
    </submittedName>
</protein>
<dbReference type="Proteomes" id="UP000029843">
    <property type="component" value="Unassembled WGS sequence"/>
</dbReference>
<dbReference type="RefSeq" id="WP_033093602.1">
    <property type="nucleotide sequence ID" value="NZ_JQED01000017.1"/>
</dbReference>
<dbReference type="Gene3D" id="2.60.120.10">
    <property type="entry name" value="Jelly Rolls"/>
    <property type="match status" value="1"/>
</dbReference>
<evidence type="ECO:0000313" key="3">
    <source>
        <dbReference type="Proteomes" id="UP000029843"/>
    </source>
</evidence>
<dbReference type="SMART" id="SM00100">
    <property type="entry name" value="cNMP"/>
    <property type="match status" value="1"/>
</dbReference>
<dbReference type="PATRIC" id="fig|28229.4.peg.1871"/>
<organism evidence="2 3">
    <name type="scientific">Colwellia psychrerythraea</name>
    <name type="common">Vibrio psychroerythus</name>
    <dbReference type="NCBI Taxonomy" id="28229"/>
    <lineage>
        <taxon>Bacteria</taxon>
        <taxon>Pseudomonadati</taxon>
        <taxon>Pseudomonadota</taxon>
        <taxon>Gammaproteobacteria</taxon>
        <taxon>Alteromonadales</taxon>
        <taxon>Colwelliaceae</taxon>
        <taxon>Colwellia</taxon>
    </lineage>
</organism>
<dbReference type="SUPFAM" id="SSF51206">
    <property type="entry name" value="cAMP-binding domain-like"/>
    <property type="match status" value="1"/>
</dbReference>
<dbReference type="InterPro" id="IPR014710">
    <property type="entry name" value="RmlC-like_jellyroll"/>
</dbReference>
<comment type="caution">
    <text evidence="2">The sequence shown here is derived from an EMBL/GenBank/DDBJ whole genome shotgun (WGS) entry which is preliminary data.</text>
</comment>